<dbReference type="AlphaFoldDB" id="A0A7Y9PGU3"/>
<comment type="caution">
    <text evidence="1">The sequence shown here is derived from an EMBL/GenBank/DDBJ whole genome shotgun (WGS) entry which is preliminary data.</text>
</comment>
<name>A0A7Y9PGU3_9BACT</name>
<dbReference type="EMBL" id="JACCCW010000002">
    <property type="protein sequence ID" value="NYF79640.1"/>
    <property type="molecule type" value="Genomic_DNA"/>
</dbReference>
<accession>A0A7Y9PGU3</accession>
<gene>
    <name evidence="1" type="ORF">HDF17_001960</name>
</gene>
<protein>
    <submittedName>
        <fullName evidence="1">Uncharacterized protein</fullName>
    </submittedName>
</protein>
<sequence length="132" mass="14129">MMELLDEIRMTLRELWRSEMVAAAMLVLGVGLLFGNGAQVASAVQQELTAETARLGVAQCGEMLIDVHMASLQDLSGVRVHWTTVADCGGPGLGVTLVLPGHGYHFSTPHLEKTIQPMRGERTCGTRRGGSA</sequence>
<evidence type="ECO:0000313" key="1">
    <source>
        <dbReference type="EMBL" id="NYF79640.1"/>
    </source>
</evidence>
<proteinExistence type="predicted"/>
<organism evidence="1 2">
    <name type="scientific">Granulicella arctica</name>
    <dbReference type="NCBI Taxonomy" id="940613"/>
    <lineage>
        <taxon>Bacteria</taxon>
        <taxon>Pseudomonadati</taxon>
        <taxon>Acidobacteriota</taxon>
        <taxon>Terriglobia</taxon>
        <taxon>Terriglobales</taxon>
        <taxon>Acidobacteriaceae</taxon>
        <taxon>Granulicella</taxon>
    </lineage>
</organism>
<evidence type="ECO:0000313" key="2">
    <source>
        <dbReference type="Proteomes" id="UP000589520"/>
    </source>
</evidence>
<dbReference type="Proteomes" id="UP000589520">
    <property type="component" value="Unassembled WGS sequence"/>
</dbReference>
<reference evidence="1 2" key="1">
    <citation type="submission" date="2020-07" db="EMBL/GenBank/DDBJ databases">
        <title>Genomic Encyclopedia of Type Strains, Phase IV (KMG-V): Genome sequencing to study the core and pangenomes of soil and plant-associated prokaryotes.</title>
        <authorList>
            <person name="Whitman W."/>
        </authorList>
    </citation>
    <scope>NUCLEOTIDE SEQUENCE [LARGE SCALE GENOMIC DNA]</scope>
    <source>
        <strain evidence="1 2">X4EP2</strain>
    </source>
</reference>
<keyword evidence="2" id="KW-1185">Reference proteome</keyword>
<dbReference type="RefSeq" id="WP_179490427.1">
    <property type="nucleotide sequence ID" value="NZ_JACCCW010000002.1"/>
</dbReference>